<dbReference type="InterPro" id="IPR016186">
    <property type="entry name" value="C-type_lectin-like/link_sf"/>
</dbReference>
<comment type="caution">
    <text evidence="2">The sequence shown here is derived from an EMBL/GenBank/DDBJ whole genome shotgun (WGS) entry which is preliminary data.</text>
</comment>
<dbReference type="Pfam" id="PF08277">
    <property type="entry name" value="PAN_3"/>
    <property type="match status" value="1"/>
</dbReference>
<evidence type="ECO:0000259" key="1">
    <source>
        <dbReference type="SMART" id="SM00034"/>
    </source>
</evidence>
<dbReference type="SUPFAM" id="SSF56436">
    <property type="entry name" value="C-type lectin-like"/>
    <property type="match status" value="2"/>
</dbReference>
<dbReference type="EMBL" id="PDUG01000002">
    <property type="protein sequence ID" value="PIC48305.1"/>
    <property type="molecule type" value="Genomic_DNA"/>
</dbReference>
<dbReference type="Gene3D" id="3.10.100.10">
    <property type="entry name" value="Mannose-Binding Protein A, subunit A"/>
    <property type="match status" value="2"/>
</dbReference>
<dbReference type="PANTHER" id="PTHR47629">
    <property type="entry name" value="C-TYPE LECTIN-RELATED"/>
    <property type="match status" value="1"/>
</dbReference>
<dbReference type="Proteomes" id="UP000230233">
    <property type="component" value="Chromosome II"/>
</dbReference>
<dbReference type="InterPro" id="IPR016187">
    <property type="entry name" value="CTDL_fold"/>
</dbReference>
<dbReference type="PANTHER" id="PTHR47629:SF6">
    <property type="entry name" value="CW DOMAIN-CONTAINING PROTEIN-RELATED"/>
    <property type="match status" value="1"/>
</dbReference>
<dbReference type="SMART" id="SM00034">
    <property type="entry name" value="CLECT"/>
    <property type="match status" value="2"/>
</dbReference>
<dbReference type="InterPro" id="IPR001304">
    <property type="entry name" value="C-type_lectin-like"/>
</dbReference>
<dbReference type="InterPro" id="IPR006583">
    <property type="entry name" value="PAN-3_domain"/>
</dbReference>
<evidence type="ECO:0000313" key="3">
    <source>
        <dbReference type="Proteomes" id="UP000230233"/>
    </source>
</evidence>
<feature type="domain" description="C-type lectin" evidence="1">
    <location>
        <begin position="279"/>
        <end position="426"/>
    </location>
</feature>
<sequence>MVKCRADVNCVVVNKISVIQCQYFSFGSISTIQKADSQNDEIVLKIPTQVQCPTSNPLIPGPNYYTQLINSQFHKTTVSPDSLSNNIYNLTYSIATCPKNTKLFQRGETTVVCIGLYFFESPLCNNQAEASALCKAQNGTLTGPANDDEYEYIQDVSNSSKYTSNPDSTQWLTYWLDGVGTNTAYEYTFEDPTHNGSTNYKWTPGSPHLTGPGICSYNPGPYNANVQIATQVQCPTSNPLIPGPTYYTQLINSQFHKTTVSPDTLSNNLYNLTYSIATCPNNTKMFQRGETTVVCIGLYFFEEPLCNTHAEASALCKAQSGTLTAPANADEYEYIQDISNSSKYTSNPASYKWLTYWIDGVSTNTAYVYTFEDTTLAENTTFQWTPGSPHLQGAGNCLHNPGPFNSNVQTIELVWYTGFTKIFLKSSDVLHLTVVTPFAGEERCVKFHR</sequence>
<gene>
    <name evidence="2" type="primary">Cnig_chr_II.g7330</name>
    <name evidence="2" type="ORF">B9Z55_007330</name>
</gene>
<dbReference type="OrthoDB" id="5804338at2759"/>
<reference evidence="3" key="1">
    <citation type="submission" date="2017-10" db="EMBL/GenBank/DDBJ databases">
        <title>Rapid genome shrinkage in a self-fertile nematode reveals novel sperm competition proteins.</title>
        <authorList>
            <person name="Yin D."/>
            <person name="Schwarz E.M."/>
            <person name="Thomas C.G."/>
            <person name="Felde R.L."/>
            <person name="Korf I.F."/>
            <person name="Cutter A.D."/>
            <person name="Schartner C.M."/>
            <person name="Ralston E.J."/>
            <person name="Meyer B.J."/>
            <person name="Haag E.S."/>
        </authorList>
    </citation>
    <scope>NUCLEOTIDE SEQUENCE [LARGE SCALE GENOMIC DNA]</scope>
    <source>
        <strain evidence="3">JU1422</strain>
    </source>
</reference>
<accession>A0A2G5V942</accession>
<dbReference type="CDD" id="cd00037">
    <property type="entry name" value="CLECT"/>
    <property type="match status" value="2"/>
</dbReference>
<keyword evidence="3" id="KW-1185">Reference proteome</keyword>
<evidence type="ECO:0000313" key="2">
    <source>
        <dbReference type="EMBL" id="PIC48305.1"/>
    </source>
</evidence>
<feature type="domain" description="C-type lectin" evidence="1">
    <location>
        <begin position="97"/>
        <end position="243"/>
    </location>
</feature>
<organism evidence="2 3">
    <name type="scientific">Caenorhabditis nigoni</name>
    <dbReference type="NCBI Taxonomy" id="1611254"/>
    <lineage>
        <taxon>Eukaryota</taxon>
        <taxon>Metazoa</taxon>
        <taxon>Ecdysozoa</taxon>
        <taxon>Nematoda</taxon>
        <taxon>Chromadorea</taxon>
        <taxon>Rhabditida</taxon>
        <taxon>Rhabditina</taxon>
        <taxon>Rhabditomorpha</taxon>
        <taxon>Rhabditoidea</taxon>
        <taxon>Rhabditidae</taxon>
        <taxon>Peloderinae</taxon>
        <taxon>Caenorhabditis</taxon>
    </lineage>
</organism>
<name>A0A2G5V942_9PELO</name>
<dbReference type="AlphaFoldDB" id="A0A2G5V942"/>
<protein>
    <recommendedName>
        <fullName evidence="1">C-type lectin domain-containing protein</fullName>
    </recommendedName>
</protein>
<proteinExistence type="predicted"/>